<evidence type="ECO:0000256" key="3">
    <source>
        <dbReference type="ARBA" id="ARBA00022679"/>
    </source>
</evidence>
<dbReference type="EMBL" id="JBBAYM010000759">
    <property type="protein sequence ID" value="MEI5617540.1"/>
    <property type="molecule type" value="Genomic_DNA"/>
</dbReference>
<gene>
    <name evidence="7" type="ORF">WB403_51500</name>
</gene>
<evidence type="ECO:0000256" key="2">
    <source>
        <dbReference type="ARBA" id="ARBA00022516"/>
    </source>
</evidence>
<dbReference type="Proteomes" id="UP001365781">
    <property type="component" value="Unassembled WGS sequence"/>
</dbReference>
<comment type="caution">
    <text evidence="7">The sequence shown here is derived from an EMBL/GenBank/DDBJ whole genome shotgun (WGS) entry which is preliminary data.</text>
</comment>
<keyword evidence="8" id="KW-1185">Reference proteome</keyword>
<keyword evidence="4" id="KW-0443">Lipid metabolism</keyword>
<evidence type="ECO:0000259" key="6">
    <source>
        <dbReference type="Pfam" id="PF01553"/>
    </source>
</evidence>
<dbReference type="Pfam" id="PF01553">
    <property type="entry name" value="Acyltransferase"/>
    <property type="match status" value="1"/>
</dbReference>
<reference evidence="7 8" key="1">
    <citation type="submission" date="2024-03" db="EMBL/GenBank/DDBJ databases">
        <title>First Report of Pectobacterium brasiliscabiei causing potato scab in china.</title>
        <authorList>
            <person name="Handique U."/>
        </authorList>
    </citation>
    <scope>NUCLEOTIDE SEQUENCE [LARGE SCALE GENOMIC DNA]</scope>
    <source>
        <strain evidence="7 8">ZRIMU1503</strain>
    </source>
</reference>
<keyword evidence="2" id="KW-0444">Lipid biosynthesis</keyword>
<proteinExistence type="predicted"/>
<organism evidence="7 8">
    <name type="scientific">Streptomyces brasiliscabiei</name>
    <dbReference type="NCBI Taxonomy" id="2736302"/>
    <lineage>
        <taxon>Bacteria</taxon>
        <taxon>Bacillati</taxon>
        <taxon>Actinomycetota</taxon>
        <taxon>Actinomycetes</taxon>
        <taxon>Kitasatosporales</taxon>
        <taxon>Streptomycetaceae</taxon>
        <taxon>Streptomyces</taxon>
    </lineage>
</organism>
<accession>A0ABU8GWH1</accession>
<keyword evidence="3" id="KW-0808">Transferase</keyword>
<feature type="domain" description="Phospholipid/glycerol acyltransferase" evidence="6">
    <location>
        <begin position="4"/>
        <end position="75"/>
    </location>
</feature>
<comment type="pathway">
    <text evidence="1">Lipid metabolism.</text>
</comment>
<dbReference type="PANTHER" id="PTHR10434:SF64">
    <property type="entry name" value="1-ACYL-SN-GLYCEROL-3-PHOSPHATE ACYLTRANSFERASE-RELATED"/>
    <property type="match status" value="1"/>
</dbReference>
<evidence type="ECO:0000313" key="7">
    <source>
        <dbReference type="EMBL" id="MEI5617540.1"/>
    </source>
</evidence>
<name>A0ABU8GWH1_9ACTN</name>
<dbReference type="InterPro" id="IPR002123">
    <property type="entry name" value="Plipid/glycerol_acylTrfase"/>
</dbReference>
<evidence type="ECO:0000313" key="8">
    <source>
        <dbReference type="Proteomes" id="UP001365781"/>
    </source>
</evidence>
<keyword evidence="5 7" id="KW-0012">Acyltransferase</keyword>
<dbReference type="GO" id="GO:0016746">
    <property type="term" value="F:acyltransferase activity"/>
    <property type="evidence" value="ECO:0007669"/>
    <property type="project" value="UniProtKB-KW"/>
</dbReference>
<evidence type="ECO:0000256" key="4">
    <source>
        <dbReference type="ARBA" id="ARBA00023098"/>
    </source>
</evidence>
<dbReference type="CDD" id="cd07989">
    <property type="entry name" value="LPLAT_AGPAT-like"/>
    <property type="match status" value="1"/>
</dbReference>
<dbReference type="RefSeq" id="WP_336559375.1">
    <property type="nucleotide sequence ID" value="NZ_JBBAYM010000759.1"/>
</dbReference>
<protein>
    <submittedName>
        <fullName evidence="7">Lysophospholipid acyltransferase family protein</fullName>
    </submittedName>
</protein>
<feature type="non-terminal residue" evidence="7">
    <location>
        <position position="81"/>
    </location>
</feature>
<sequence length="81" mass="9029">LGFRVTEIGQVARDRPLLLLPNHSSWLDIPVLGSRMPLSFVAKSEVASWPIFGLLARLQRCVFVERERRAKTGDVAKDIGA</sequence>
<dbReference type="PANTHER" id="PTHR10434">
    <property type="entry name" value="1-ACYL-SN-GLYCEROL-3-PHOSPHATE ACYLTRANSFERASE"/>
    <property type="match status" value="1"/>
</dbReference>
<dbReference type="SUPFAM" id="SSF69593">
    <property type="entry name" value="Glycerol-3-phosphate (1)-acyltransferase"/>
    <property type="match status" value="1"/>
</dbReference>
<evidence type="ECO:0000256" key="5">
    <source>
        <dbReference type="ARBA" id="ARBA00023315"/>
    </source>
</evidence>
<feature type="non-terminal residue" evidence="7">
    <location>
        <position position="1"/>
    </location>
</feature>
<evidence type="ECO:0000256" key="1">
    <source>
        <dbReference type="ARBA" id="ARBA00005189"/>
    </source>
</evidence>